<dbReference type="GO" id="GO:0004035">
    <property type="term" value="F:alkaline phosphatase activity"/>
    <property type="evidence" value="ECO:0007669"/>
    <property type="project" value="InterPro"/>
</dbReference>
<dbReference type="InterPro" id="IPR002591">
    <property type="entry name" value="Phosphodiest/P_Trfase"/>
</dbReference>
<dbReference type="AlphaFoldDB" id="A0A1I2HHU7"/>
<dbReference type="PIRSF" id="PIRSF031924">
    <property type="entry name" value="Pi-irrepressible_AP"/>
    <property type="match status" value="1"/>
</dbReference>
<dbReference type="Gene3D" id="3.40.720.10">
    <property type="entry name" value="Alkaline Phosphatase, subunit A"/>
    <property type="match status" value="1"/>
</dbReference>
<dbReference type="Gene3D" id="3.30.1360.150">
    <property type="match status" value="1"/>
</dbReference>
<gene>
    <name evidence="3" type="ORF">SAMN05216283_10463</name>
</gene>
<keyword evidence="4" id="KW-1185">Reference proteome</keyword>
<dbReference type="STRING" id="655355.SAMN05216283_10463"/>
<name>A0A1I2HHU7_9BACT</name>
<accession>A0A1I2HHU7</accession>
<protein>
    <submittedName>
        <fullName evidence="3">Type I phosphodiesterase / nucleotide pyrophosphatase</fullName>
    </submittedName>
</protein>
<dbReference type="CDD" id="cd16016">
    <property type="entry name" value="AP-SPAP"/>
    <property type="match status" value="1"/>
</dbReference>
<organism evidence="3 4">
    <name type="scientific">Sunxiuqinia elliptica</name>
    <dbReference type="NCBI Taxonomy" id="655355"/>
    <lineage>
        <taxon>Bacteria</taxon>
        <taxon>Pseudomonadati</taxon>
        <taxon>Bacteroidota</taxon>
        <taxon>Bacteroidia</taxon>
        <taxon>Marinilabiliales</taxon>
        <taxon>Prolixibacteraceae</taxon>
        <taxon>Sunxiuqinia</taxon>
    </lineage>
</organism>
<reference evidence="3 4" key="1">
    <citation type="submission" date="2016-10" db="EMBL/GenBank/DDBJ databases">
        <authorList>
            <person name="de Groot N.N."/>
        </authorList>
    </citation>
    <scope>NUCLEOTIDE SEQUENCE [LARGE SCALE GENOMIC DNA]</scope>
    <source>
        <strain evidence="3 4">CGMCC 1.9156</strain>
    </source>
</reference>
<feature type="signal peptide" evidence="2">
    <location>
        <begin position="1"/>
        <end position="22"/>
    </location>
</feature>
<evidence type="ECO:0000256" key="2">
    <source>
        <dbReference type="SAM" id="SignalP"/>
    </source>
</evidence>
<proteinExistence type="predicted"/>
<feature type="active site" description="Phosphothreonine intermediate" evidence="1">
    <location>
        <position position="83"/>
    </location>
</feature>
<dbReference type="Proteomes" id="UP000198964">
    <property type="component" value="Unassembled WGS sequence"/>
</dbReference>
<dbReference type="RefSeq" id="WP_093919750.1">
    <property type="nucleotide sequence ID" value="NZ_FONW01000004.1"/>
</dbReference>
<evidence type="ECO:0000313" key="3">
    <source>
        <dbReference type="EMBL" id="SFF28457.1"/>
    </source>
</evidence>
<dbReference type="SUPFAM" id="SSF53649">
    <property type="entry name" value="Alkaline phosphatase-like"/>
    <property type="match status" value="1"/>
</dbReference>
<keyword evidence="2" id="KW-0732">Signal</keyword>
<dbReference type="EMBL" id="FONW01000004">
    <property type="protein sequence ID" value="SFF28457.1"/>
    <property type="molecule type" value="Genomic_DNA"/>
</dbReference>
<sequence length="548" mass="62118">MLNKFQRLLSLLLCVVAMPVVAQQVPLNAESQTRLVVVLNVEQMRTDYISRFWNQFQEGGFKRLVNDGMVCENASMDLHIQKTVTGVPTLFTGVYPSRHGIVNDSWYDRLRQNDVDALRDDYFMTVGSDSKEGQLSAVKLLSPTIGDVLKLSSQNQSKVFSVALNANSAVFSAGHSADGAYWMDEQTGNMISSSYFVDQFPDWVRTFNDKGFAEMYVNRDWETLLPSTSYTESLADDYVLEPGYYEKWNTLPYNLSKLKSRAGSYKILKTTPFGNTMVKDFALALIEAEELGQDHTPDLLAVNFSSMDYEQGAFNPHSVEIQDLYLRLDRNIEHLLNYLDKEVGRDQYLVVLSSACSTGYPVNYLKEEFNMPVGFVAPERMVALLKSYLNISYGQGEWVEFIGDQQIYLNRDLIEKEDLELERVQEKAAAFINQFEGVKLALPAISFEQGDYMKSQLAVIANSFNFKRSGDILYALEDGWQPEYKYKRTIYNDNSRIPLVWYGKGVGKGSTLKQVEAVDMVPTILYSLGMGIPKHCTGRIIEDVLQGN</sequence>
<evidence type="ECO:0000313" key="4">
    <source>
        <dbReference type="Proteomes" id="UP000198964"/>
    </source>
</evidence>
<keyword evidence="1" id="KW-0597">Phosphoprotein</keyword>
<dbReference type="InterPro" id="IPR017850">
    <property type="entry name" value="Alkaline_phosphatase_core_sf"/>
</dbReference>
<evidence type="ECO:0000256" key="1">
    <source>
        <dbReference type="PIRSR" id="PIRSR031924-50"/>
    </source>
</evidence>
<dbReference type="InterPro" id="IPR026263">
    <property type="entry name" value="Alkaline_phosphatase_prok"/>
</dbReference>
<dbReference type="Pfam" id="PF01663">
    <property type="entry name" value="Phosphodiest"/>
    <property type="match status" value="1"/>
</dbReference>
<feature type="chain" id="PRO_5011744470" evidence="2">
    <location>
        <begin position="23"/>
        <end position="548"/>
    </location>
</feature>